<dbReference type="STRING" id="519441.Smon_0279"/>
<dbReference type="HOGENOM" id="CLU_683189_0_0_0"/>
<keyword evidence="3" id="KW-1185">Reference proteome</keyword>
<name>D1AWT7_STRM9</name>
<evidence type="ECO:0000313" key="2">
    <source>
        <dbReference type="EMBL" id="ACZ00763.1"/>
    </source>
</evidence>
<proteinExistence type="predicted"/>
<organism evidence="2 3">
    <name type="scientific">Streptobacillus moniliformis (strain ATCC 14647 / DSM 12112 / NCTC 10651 / 9901)</name>
    <dbReference type="NCBI Taxonomy" id="519441"/>
    <lineage>
        <taxon>Bacteria</taxon>
        <taxon>Fusobacteriati</taxon>
        <taxon>Fusobacteriota</taxon>
        <taxon>Fusobacteriia</taxon>
        <taxon>Fusobacteriales</taxon>
        <taxon>Leptotrichiaceae</taxon>
        <taxon>Streptobacillus</taxon>
    </lineage>
</organism>
<feature type="chain" id="PRO_5003020065" description="Outer membrane protein beta-barrel domain-containing protein" evidence="1">
    <location>
        <begin position="21"/>
        <end position="403"/>
    </location>
</feature>
<evidence type="ECO:0000313" key="3">
    <source>
        <dbReference type="Proteomes" id="UP000002072"/>
    </source>
</evidence>
<evidence type="ECO:0000256" key="1">
    <source>
        <dbReference type="SAM" id="SignalP"/>
    </source>
</evidence>
<dbReference type="Proteomes" id="UP000002072">
    <property type="component" value="Chromosome"/>
</dbReference>
<protein>
    <recommendedName>
        <fullName evidence="4">Outer membrane protein beta-barrel domain-containing protein</fullName>
    </recommendedName>
</protein>
<dbReference type="OrthoDB" id="9803050at2"/>
<evidence type="ECO:0008006" key="4">
    <source>
        <dbReference type="Google" id="ProtNLM"/>
    </source>
</evidence>
<accession>D1AWT7</accession>
<gene>
    <name evidence="2" type="ordered locus">Smon_0279</name>
</gene>
<sequence>MRGIKIFLLMLAMISNVSLSSKNQFKNVSKKINKVMEDKKETKLFDFKNSKKVKVELGSNIELNKGMESDGGVNLNGSLTLYEFLKLSGKLGFGIDSTSKELRSSETWLGLGLNFKEFGNLELKMNYDRKIALSYEYKKKINDFDIDVKGGYSSYKAEYDYANKDDNEERRESRYEIDTKLKYNFWENFTLVNNLSFWLSMFHSTKRLIPYSFLIGTGIDYKNTLLKGNDYKGTLISGIHVNHLNERRQYIVADNDHLTTSDDDEEDNMSSDLESFLRDSENYKIFEFETYLGYEFEKQLKKDSNISILGKLSATINNIHKSEMKERYKKDGTTYIEIKNNGDDVIPKTTTNIKLTPKIKLSYKFNKNISMDMEYDLDIAFNNNGSVKYNNKLRTGVKYTWEK</sequence>
<dbReference type="EMBL" id="CP001779">
    <property type="protein sequence ID" value="ACZ00763.1"/>
    <property type="molecule type" value="Genomic_DNA"/>
</dbReference>
<dbReference type="AlphaFoldDB" id="D1AWT7"/>
<dbReference type="KEGG" id="smf:Smon_0279"/>
<feature type="signal peptide" evidence="1">
    <location>
        <begin position="1"/>
        <end position="20"/>
    </location>
</feature>
<keyword evidence="1" id="KW-0732">Signal</keyword>
<dbReference type="RefSeq" id="WP_012858320.1">
    <property type="nucleotide sequence ID" value="NC_013515.1"/>
</dbReference>
<reference evidence="2 3" key="1">
    <citation type="journal article" date="2009" name="Stand. Genomic Sci.">
        <title>Complete genome sequence of Streptobacillus moniliformis type strain (9901T).</title>
        <authorList>
            <person name="Nolan M."/>
            <person name="Gronow S."/>
            <person name="Lapidus A."/>
            <person name="Ivanova N."/>
            <person name="Copeland A."/>
            <person name="Lucas S."/>
            <person name="Del Rio T.G."/>
            <person name="Chen F."/>
            <person name="Tice H."/>
            <person name="Pitluck S."/>
            <person name="Cheng J.F."/>
            <person name="Sims D."/>
            <person name="Meincke L."/>
            <person name="Bruce D."/>
            <person name="Goodwin L."/>
            <person name="Brettin T."/>
            <person name="Han C."/>
            <person name="Detter J.C."/>
            <person name="Ovchinikova G."/>
            <person name="Pati A."/>
            <person name="Mavromatis K."/>
            <person name="Mikhailova N."/>
            <person name="Chen A."/>
            <person name="Palaniappan K."/>
            <person name="Land M."/>
            <person name="Hauser L."/>
            <person name="Chang Y.J."/>
            <person name="Jeffries C.D."/>
            <person name="Rohde M."/>
            <person name="Sproer C."/>
            <person name="Goker M."/>
            <person name="Bristow J."/>
            <person name="Eisen J.A."/>
            <person name="Markowitz V."/>
            <person name="Hugenholtz P."/>
            <person name="Kyrpides N.C."/>
            <person name="Klenk H.P."/>
            <person name="Chain P."/>
        </authorList>
    </citation>
    <scope>NUCLEOTIDE SEQUENCE [LARGE SCALE GENOMIC DNA]</scope>
    <source>
        <strain evidence="3">ATCC 14647 / DSM 12112 / NCTC 10651 / 9901</strain>
    </source>
</reference>
<dbReference type="GeneID" id="29673668"/>